<dbReference type="AlphaFoldDB" id="A0A835UD31"/>
<gene>
    <name evidence="2" type="ORF">HPP92_024548</name>
</gene>
<comment type="caution">
    <text evidence="2">The sequence shown here is derived from an EMBL/GenBank/DDBJ whole genome shotgun (WGS) entry which is preliminary data.</text>
</comment>
<dbReference type="Proteomes" id="UP000639772">
    <property type="component" value="Chromosome 13"/>
</dbReference>
<accession>A0A835UD31</accession>
<evidence type="ECO:0000313" key="2">
    <source>
        <dbReference type="EMBL" id="KAG0456760.1"/>
    </source>
</evidence>
<dbReference type="EMBL" id="JADCNM010000013">
    <property type="protein sequence ID" value="KAG0456760.1"/>
    <property type="molecule type" value="Genomic_DNA"/>
</dbReference>
<feature type="region of interest" description="Disordered" evidence="1">
    <location>
        <begin position="21"/>
        <end position="49"/>
    </location>
</feature>
<protein>
    <submittedName>
        <fullName evidence="2">Uncharacterized protein</fullName>
    </submittedName>
</protein>
<sequence>MRIKGASRIPRCELLLSFLPPTTPVSEKQQPAAASSRPPPLHHDVPQDSSTPLFLPLLPEAAGFECHYCCRRFPTSQALQRPPKQRTGRQQTSRHSCSPAVAAPLLRRRTLPVTTALARFSFTSHHSSWVGSHYILGSVTSPDQQHPPPGPVEFSGGDRSP</sequence>
<dbReference type="OrthoDB" id="9442240at2759"/>
<proteinExistence type="predicted"/>
<feature type="region of interest" description="Disordered" evidence="1">
    <location>
        <begin position="137"/>
        <end position="161"/>
    </location>
</feature>
<evidence type="ECO:0000313" key="3">
    <source>
        <dbReference type="Proteomes" id="UP000639772"/>
    </source>
</evidence>
<reference evidence="2 3" key="1">
    <citation type="journal article" date="2020" name="Nat. Food">
        <title>A phased Vanilla planifolia genome enables genetic improvement of flavour and production.</title>
        <authorList>
            <person name="Hasing T."/>
            <person name="Tang H."/>
            <person name="Brym M."/>
            <person name="Khazi F."/>
            <person name="Huang T."/>
            <person name="Chambers A.H."/>
        </authorList>
    </citation>
    <scope>NUCLEOTIDE SEQUENCE [LARGE SCALE GENOMIC DNA]</scope>
    <source>
        <tissue evidence="2">Leaf</tissue>
    </source>
</reference>
<name>A0A835UD31_VANPL</name>
<feature type="region of interest" description="Disordered" evidence="1">
    <location>
        <begin position="78"/>
        <end position="100"/>
    </location>
</feature>
<organism evidence="2 3">
    <name type="scientific">Vanilla planifolia</name>
    <name type="common">Vanilla</name>
    <dbReference type="NCBI Taxonomy" id="51239"/>
    <lineage>
        <taxon>Eukaryota</taxon>
        <taxon>Viridiplantae</taxon>
        <taxon>Streptophyta</taxon>
        <taxon>Embryophyta</taxon>
        <taxon>Tracheophyta</taxon>
        <taxon>Spermatophyta</taxon>
        <taxon>Magnoliopsida</taxon>
        <taxon>Liliopsida</taxon>
        <taxon>Asparagales</taxon>
        <taxon>Orchidaceae</taxon>
        <taxon>Vanilloideae</taxon>
        <taxon>Vanilleae</taxon>
        <taxon>Vanilla</taxon>
    </lineage>
</organism>
<evidence type="ECO:0000256" key="1">
    <source>
        <dbReference type="SAM" id="MobiDB-lite"/>
    </source>
</evidence>